<feature type="domain" description="G-protein coupled receptors family 1 profile" evidence="10">
    <location>
        <begin position="20"/>
        <end position="250"/>
    </location>
</feature>
<dbReference type="GO" id="GO:0007166">
    <property type="term" value="P:cell surface receptor signaling pathway"/>
    <property type="evidence" value="ECO:0007669"/>
    <property type="project" value="InterPro"/>
</dbReference>
<dbReference type="PROSITE" id="PS50262">
    <property type="entry name" value="G_PROTEIN_RECEP_F1_2"/>
    <property type="match status" value="1"/>
</dbReference>
<feature type="transmembrane region" description="Helical" evidence="8">
    <location>
        <begin position="109"/>
        <end position="133"/>
    </location>
</feature>
<dbReference type="GO" id="GO:0004930">
    <property type="term" value="F:G protein-coupled receptor activity"/>
    <property type="evidence" value="ECO:0007669"/>
    <property type="project" value="UniProtKB-KW"/>
</dbReference>
<keyword evidence="7" id="KW-0807">Transducer</keyword>
<keyword evidence="3 8" id="KW-1133">Transmembrane helix</keyword>
<evidence type="ECO:0000256" key="1">
    <source>
        <dbReference type="ARBA" id="ARBA00004141"/>
    </source>
</evidence>
<evidence type="ECO:0000259" key="10">
    <source>
        <dbReference type="PROSITE" id="PS50262"/>
    </source>
</evidence>
<evidence type="ECO:0000256" key="6">
    <source>
        <dbReference type="ARBA" id="ARBA00023170"/>
    </source>
</evidence>
<dbReference type="InterPro" id="IPR017981">
    <property type="entry name" value="GPCR_2-like_7TM"/>
</dbReference>
<dbReference type="GO" id="GO:0007189">
    <property type="term" value="P:adenylate cyclase-activating G protein-coupled receptor signaling pathway"/>
    <property type="evidence" value="ECO:0007669"/>
    <property type="project" value="TreeGrafter"/>
</dbReference>
<sequence>MSDVHEYISILVSSFLSLLGCTFILFLYYKYKSLQGQAYKLISILAIIDIFHCIAFMIPTYNEDIQSTRCICQAISITAITLASILWTFVISVFLYIGVVKKKSYEDKIFKVLFICIVLCLIVAFIPPLVSGFHNFTNKSGWCWIKDECLKFFVLYLPLWLVIITNTGIYMVVIKHLKLASDMHPELKHLGISMIRKLRMYPIILIISFLPVTMYRIFEFFKADDDKNETFIIVAGMFTCLNGFFNAIVYGCTKNVRNVLTSRRVGIERYSRMEGSPKGISIAQNK</sequence>
<dbReference type="Proteomes" id="UP000187209">
    <property type="component" value="Unassembled WGS sequence"/>
</dbReference>
<dbReference type="Pfam" id="PF05462">
    <property type="entry name" value="Dicty_CAR"/>
    <property type="match status" value="1"/>
</dbReference>
<organism evidence="11 12">
    <name type="scientific">Stentor coeruleus</name>
    <dbReference type="NCBI Taxonomy" id="5963"/>
    <lineage>
        <taxon>Eukaryota</taxon>
        <taxon>Sar</taxon>
        <taxon>Alveolata</taxon>
        <taxon>Ciliophora</taxon>
        <taxon>Postciliodesmatophora</taxon>
        <taxon>Heterotrichea</taxon>
        <taxon>Heterotrichida</taxon>
        <taxon>Stentoridae</taxon>
        <taxon>Stentor</taxon>
    </lineage>
</organism>
<dbReference type="Gene3D" id="1.20.1070.10">
    <property type="entry name" value="Rhodopsin 7-helix transmembrane proteins"/>
    <property type="match status" value="1"/>
</dbReference>
<feature type="transmembrane region" description="Helical" evidence="8">
    <location>
        <begin position="41"/>
        <end position="61"/>
    </location>
</feature>
<dbReference type="InterPro" id="IPR022340">
    <property type="entry name" value="GPCR_GCR1_put"/>
</dbReference>
<dbReference type="PANTHER" id="PTHR23112:SF0">
    <property type="entry name" value="TRANSMEMBRANE PROTEIN 116"/>
    <property type="match status" value="1"/>
</dbReference>
<feature type="transmembrane region" description="Helical" evidence="8">
    <location>
        <begin position="153"/>
        <end position="177"/>
    </location>
</feature>
<gene>
    <name evidence="11" type="ORF">SteCoe_9842</name>
</gene>
<evidence type="ECO:0000313" key="12">
    <source>
        <dbReference type="Proteomes" id="UP000187209"/>
    </source>
</evidence>
<accession>A0A1R2CGX7</accession>
<dbReference type="InterPro" id="IPR022343">
    <property type="entry name" value="GCR1-cAMP_receptor"/>
</dbReference>
<evidence type="ECO:0000256" key="7">
    <source>
        <dbReference type="ARBA" id="ARBA00023224"/>
    </source>
</evidence>
<evidence type="ECO:0008006" key="13">
    <source>
        <dbReference type="Google" id="ProtNLM"/>
    </source>
</evidence>
<keyword evidence="12" id="KW-1185">Reference proteome</keyword>
<feature type="domain" description="G-protein coupled receptors family 2 profile 2" evidence="9">
    <location>
        <begin position="6"/>
        <end position="254"/>
    </location>
</feature>
<keyword evidence="6" id="KW-0675">Receptor</keyword>
<feature type="transmembrane region" description="Helical" evidence="8">
    <location>
        <begin position="73"/>
        <end position="97"/>
    </location>
</feature>
<dbReference type="EMBL" id="MPUH01000155">
    <property type="protein sequence ID" value="OMJ88257.1"/>
    <property type="molecule type" value="Genomic_DNA"/>
</dbReference>
<reference evidence="11 12" key="1">
    <citation type="submission" date="2016-11" db="EMBL/GenBank/DDBJ databases">
        <title>The macronuclear genome of Stentor coeruleus: a giant cell with tiny introns.</title>
        <authorList>
            <person name="Slabodnick M."/>
            <person name="Ruby J.G."/>
            <person name="Reiff S.B."/>
            <person name="Swart E.C."/>
            <person name="Gosai S."/>
            <person name="Prabakaran S."/>
            <person name="Witkowska E."/>
            <person name="Larue G.E."/>
            <person name="Fisher S."/>
            <person name="Freeman R.M."/>
            <person name="Gunawardena J."/>
            <person name="Chu W."/>
            <person name="Stover N.A."/>
            <person name="Gregory B.D."/>
            <person name="Nowacki M."/>
            <person name="Derisi J."/>
            <person name="Roy S.W."/>
            <person name="Marshall W.F."/>
            <person name="Sood P."/>
        </authorList>
    </citation>
    <scope>NUCLEOTIDE SEQUENCE [LARGE SCALE GENOMIC DNA]</scope>
    <source>
        <strain evidence="11">WM001</strain>
    </source>
</reference>
<dbReference type="PROSITE" id="PS50261">
    <property type="entry name" value="G_PROTEIN_RECEP_F2_4"/>
    <property type="match status" value="1"/>
</dbReference>
<dbReference type="PRINTS" id="PR02000">
    <property type="entry name" value="GCR1PLANT"/>
</dbReference>
<evidence type="ECO:0000256" key="2">
    <source>
        <dbReference type="ARBA" id="ARBA00022692"/>
    </source>
</evidence>
<dbReference type="PRINTS" id="PR02001">
    <property type="entry name" value="GCR1CAMPR"/>
</dbReference>
<evidence type="ECO:0000313" key="11">
    <source>
        <dbReference type="EMBL" id="OMJ88257.1"/>
    </source>
</evidence>
<dbReference type="GO" id="GO:0005886">
    <property type="term" value="C:plasma membrane"/>
    <property type="evidence" value="ECO:0007669"/>
    <property type="project" value="TreeGrafter"/>
</dbReference>
<evidence type="ECO:0000259" key="9">
    <source>
        <dbReference type="PROSITE" id="PS50261"/>
    </source>
</evidence>
<proteinExistence type="predicted"/>
<keyword evidence="5 8" id="KW-0472">Membrane</keyword>
<feature type="transmembrane region" description="Helical" evidence="8">
    <location>
        <begin position="230"/>
        <end position="253"/>
    </location>
</feature>
<comment type="subcellular location">
    <subcellularLocation>
        <location evidence="1">Membrane</location>
        <topology evidence="1">Multi-pass membrane protein</topology>
    </subcellularLocation>
</comment>
<evidence type="ECO:0000256" key="3">
    <source>
        <dbReference type="ARBA" id="ARBA00022989"/>
    </source>
</evidence>
<evidence type="ECO:0000256" key="5">
    <source>
        <dbReference type="ARBA" id="ARBA00023136"/>
    </source>
</evidence>
<dbReference type="AlphaFoldDB" id="A0A1R2CGX7"/>
<feature type="transmembrane region" description="Helical" evidence="8">
    <location>
        <begin position="6"/>
        <end position="29"/>
    </location>
</feature>
<keyword evidence="4" id="KW-0297">G-protein coupled receptor</keyword>
<comment type="caution">
    <text evidence="11">The sequence shown here is derived from an EMBL/GenBank/DDBJ whole genome shotgun (WGS) entry which is preliminary data.</text>
</comment>
<feature type="transmembrane region" description="Helical" evidence="8">
    <location>
        <begin position="198"/>
        <end position="218"/>
    </location>
</feature>
<keyword evidence="2 8" id="KW-0812">Transmembrane</keyword>
<evidence type="ECO:0000256" key="8">
    <source>
        <dbReference type="SAM" id="Phobius"/>
    </source>
</evidence>
<protein>
    <recommendedName>
        <fullName evidence="13">G-protein coupled receptors family 2 profile 2 domain-containing protein</fullName>
    </recommendedName>
</protein>
<evidence type="ECO:0000256" key="4">
    <source>
        <dbReference type="ARBA" id="ARBA00023040"/>
    </source>
</evidence>
<dbReference type="OrthoDB" id="299724at2759"/>
<name>A0A1R2CGX7_9CILI</name>
<dbReference type="InterPro" id="IPR017452">
    <property type="entry name" value="GPCR_Rhodpsn_7TM"/>
</dbReference>
<dbReference type="PANTHER" id="PTHR23112">
    <property type="entry name" value="G PROTEIN-COUPLED RECEPTOR 157-RELATED"/>
    <property type="match status" value="1"/>
</dbReference>
<dbReference type="SUPFAM" id="SSF81321">
    <property type="entry name" value="Family A G protein-coupled receptor-like"/>
    <property type="match status" value="1"/>
</dbReference>